<accession>A0A812ZZS9</accession>
<dbReference type="Proteomes" id="UP000601435">
    <property type="component" value="Unassembled WGS sequence"/>
</dbReference>
<evidence type="ECO:0000256" key="2">
    <source>
        <dbReference type="SAM" id="MobiDB-lite"/>
    </source>
</evidence>
<evidence type="ECO:0000256" key="1">
    <source>
        <dbReference type="SAM" id="Coils"/>
    </source>
</evidence>
<dbReference type="OrthoDB" id="10650164at2759"/>
<reference evidence="3" key="1">
    <citation type="submission" date="2021-02" db="EMBL/GenBank/DDBJ databases">
        <authorList>
            <person name="Dougan E. K."/>
            <person name="Rhodes N."/>
            <person name="Thang M."/>
            <person name="Chan C."/>
        </authorList>
    </citation>
    <scope>NUCLEOTIDE SEQUENCE</scope>
</reference>
<evidence type="ECO:0000313" key="3">
    <source>
        <dbReference type="EMBL" id="CAE7843085.1"/>
    </source>
</evidence>
<feature type="compositionally biased region" description="Basic and acidic residues" evidence="2">
    <location>
        <begin position="173"/>
        <end position="183"/>
    </location>
</feature>
<name>A0A812ZZS9_9DINO</name>
<keyword evidence="1" id="KW-0175">Coiled coil</keyword>
<sequence>ILELPGSPPPDIEAGEDEREMGPPAQCVIEVGEEKSEARTRGGGGGSWRWVQFGAGFAPQWFEEDAQILEEEISAAPRQESMPSDDQLARETVLSVLERAADRAQKAEDVARQRQAKAQLLRRQQSELLARDKALALAEAVQQEEVERLRKEERAKEEALAEEAARQAEVERLCKEEAERAGELARNSPPDTGEGDVGG</sequence>
<evidence type="ECO:0000313" key="4">
    <source>
        <dbReference type="Proteomes" id="UP000601435"/>
    </source>
</evidence>
<organism evidence="3 4">
    <name type="scientific">Symbiodinium necroappetens</name>
    <dbReference type="NCBI Taxonomy" id="1628268"/>
    <lineage>
        <taxon>Eukaryota</taxon>
        <taxon>Sar</taxon>
        <taxon>Alveolata</taxon>
        <taxon>Dinophyceae</taxon>
        <taxon>Suessiales</taxon>
        <taxon>Symbiodiniaceae</taxon>
        <taxon>Symbiodinium</taxon>
    </lineage>
</organism>
<protein>
    <submittedName>
        <fullName evidence="3">Uncharacterized protein</fullName>
    </submittedName>
</protein>
<feature type="non-terminal residue" evidence="3">
    <location>
        <position position="1"/>
    </location>
</feature>
<feature type="non-terminal residue" evidence="3">
    <location>
        <position position="199"/>
    </location>
</feature>
<dbReference type="EMBL" id="CAJNJA010050905">
    <property type="protein sequence ID" value="CAE7843085.1"/>
    <property type="molecule type" value="Genomic_DNA"/>
</dbReference>
<feature type="region of interest" description="Disordered" evidence="2">
    <location>
        <begin position="173"/>
        <end position="199"/>
    </location>
</feature>
<gene>
    <name evidence="3" type="ORF">SNEC2469_LOCUS25656</name>
</gene>
<proteinExistence type="predicted"/>
<feature type="region of interest" description="Disordered" evidence="2">
    <location>
        <begin position="1"/>
        <end position="24"/>
    </location>
</feature>
<dbReference type="AlphaFoldDB" id="A0A812ZZS9"/>
<comment type="caution">
    <text evidence="3">The sequence shown here is derived from an EMBL/GenBank/DDBJ whole genome shotgun (WGS) entry which is preliminary data.</text>
</comment>
<keyword evidence="4" id="KW-1185">Reference proteome</keyword>
<feature type="coiled-coil region" evidence="1">
    <location>
        <begin position="94"/>
        <end position="166"/>
    </location>
</feature>
<feature type="compositionally biased region" description="Pro residues" evidence="2">
    <location>
        <begin position="1"/>
        <end position="11"/>
    </location>
</feature>